<dbReference type="OrthoDB" id="1719965at2759"/>
<evidence type="ECO:0000256" key="3">
    <source>
        <dbReference type="ARBA" id="ARBA00023277"/>
    </source>
</evidence>
<dbReference type="Gene3D" id="2.60.120.260">
    <property type="entry name" value="Galactose-binding domain-like"/>
    <property type="match status" value="1"/>
</dbReference>
<organism evidence="6 7">
    <name type="scientific">Mytilus coruscus</name>
    <name type="common">Sea mussel</name>
    <dbReference type="NCBI Taxonomy" id="42192"/>
    <lineage>
        <taxon>Eukaryota</taxon>
        <taxon>Metazoa</taxon>
        <taxon>Spiralia</taxon>
        <taxon>Lophotrochozoa</taxon>
        <taxon>Mollusca</taxon>
        <taxon>Bivalvia</taxon>
        <taxon>Autobranchia</taxon>
        <taxon>Pteriomorphia</taxon>
        <taxon>Mytilida</taxon>
        <taxon>Mytiloidea</taxon>
        <taxon>Mytilidae</taxon>
        <taxon>Mytilinae</taxon>
        <taxon>Mytilus</taxon>
    </lineage>
</organism>
<accession>A0A6J8BZ89</accession>
<dbReference type="SUPFAM" id="SSF51445">
    <property type="entry name" value="(Trans)glycosidases"/>
    <property type="match status" value="1"/>
</dbReference>
<sequence length="791" mass="92174">MRIKVVHHVMSLKLLHESKFFGFDTTNPQHWGENYVFKSYIKLLRLVRELFTQMFTCIQSNNFNVSFEIPEHEVDFMLDEASLTIIPKNPYWKSQANSEIDRLHKATLTLMPVSHHTSDYYCEHNHGSYCIDVSYMYVEIKQKRSQYAFGSTIQPDLLVNDSLTNYGQFMYDNFEWGRDRQWNTMDKHGIRSATNLIDNGDFENPNTIDPWECLGCKPNGFRNSYKGDWSVMVTNRDHSFSALTQRIQSTGGENYVFKSYIRLLKLVRGTMYTDVHVYVKYTDRYGIQSINVNLSIEIPEHEVDFLLDEASLTLLPKNTNWKSQADSEIDRLRKATLTLTPVSHHNSDYYCRENHGSYCIDISYMHVEIKQTQSQYAFGSTIQPDLLVNHSLTNYGQFMYDNFEWGKIDNGIQWINMESNQRQLDNEKLVQAMQRLRSHRLKRWGSGLFSALSKSNPDWISKLPLRDINLAIQDRINYMAALFNESFENLDVYSDVLQDEFLEIYTQSPNITQELFLKAKQRFPHARLFLDERNVLTSSLHTTAYTDMAKRLKSIHTPYYGLGIKAHFNSSQIDMDALKYRLDKLAEAKSPLWISSLVFHEDRVTLRAQMLDDVMTLLYSRPEVEGIILDDVWDKELISQNAALANGQNFQLNQAGYVYQNRWHTHETHHFTSTVSIRAYKGEYDIIVRRGQNGPIVGTKHVTLGNSGLSLTIHVTGQEIPQEEQQTKNIFLSVLISEYAIEYDKRNKWAVYVDETATERKMEDLQVNKVRHTKALKTYQKQVLPNLTNAN</sequence>
<dbReference type="Pfam" id="PF00331">
    <property type="entry name" value="Glyco_hydro_10"/>
    <property type="match status" value="1"/>
</dbReference>
<dbReference type="InterPro" id="IPR044846">
    <property type="entry name" value="GH10"/>
</dbReference>
<dbReference type="GO" id="GO:0000272">
    <property type="term" value="P:polysaccharide catabolic process"/>
    <property type="evidence" value="ECO:0007669"/>
    <property type="project" value="UniProtKB-KW"/>
</dbReference>
<keyword evidence="4" id="KW-0624">Polysaccharide degradation</keyword>
<comment type="similarity">
    <text evidence="1">Belongs to the glycosyl hydrolase 10 (cellulase F) family.</text>
</comment>
<dbReference type="AlphaFoldDB" id="A0A6J8BZ89"/>
<dbReference type="Gene3D" id="3.20.20.80">
    <property type="entry name" value="Glycosidases"/>
    <property type="match status" value="1"/>
</dbReference>
<dbReference type="PANTHER" id="PTHR31490:SF1">
    <property type="entry name" value="ENDO-1,4-BETA-XYLANASE 1"/>
    <property type="match status" value="1"/>
</dbReference>
<evidence type="ECO:0000313" key="7">
    <source>
        <dbReference type="Proteomes" id="UP000507470"/>
    </source>
</evidence>
<reference evidence="6 7" key="1">
    <citation type="submission" date="2020-06" db="EMBL/GenBank/DDBJ databases">
        <authorList>
            <person name="Li R."/>
            <person name="Bekaert M."/>
        </authorList>
    </citation>
    <scope>NUCLEOTIDE SEQUENCE [LARGE SCALE GENOMIC DNA]</scope>
    <source>
        <strain evidence="7">wild</strain>
    </source>
</reference>
<evidence type="ECO:0000313" key="6">
    <source>
        <dbReference type="EMBL" id="CAC5389022.1"/>
    </source>
</evidence>
<dbReference type="SUPFAM" id="SSF49785">
    <property type="entry name" value="Galactose-binding domain-like"/>
    <property type="match status" value="1"/>
</dbReference>
<dbReference type="Proteomes" id="UP000507470">
    <property type="component" value="Unassembled WGS sequence"/>
</dbReference>
<gene>
    <name evidence="6" type="ORF">MCOR_24241</name>
</gene>
<dbReference type="InterPro" id="IPR001000">
    <property type="entry name" value="GH10_dom"/>
</dbReference>
<evidence type="ECO:0000259" key="5">
    <source>
        <dbReference type="Pfam" id="PF00331"/>
    </source>
</evidence>
<evidence type="ECO:0000256" key="2">
    <source>
        <dbReference type="ARBA" id="ARBA00022801"/>
    </source>
</evidence>
<name>A0A6J8BZ89_MYTCO</name>
<evidence type="ECO:0000256" key="4">
    <source>
        <dbReference type="ARBA" id="ARBA00023326"/>
    </source>
</evidence>
<keyword evidence="3" id="KW-0119">Carbohydrate metabolism</keyword>
<dbReference type="EMBL" id="CACVKT020004298">
    <property type="protein sequence ID" value="CAC5389022.1"/>
    <property type="molecule type" value="Genomic_DNA"/>
</dbReference>
<feature type="domain" description="GH10" evidence="5">
    <location>
        <begin position="377"/>
        <end position="636"/>
    </location>
</feature>
<keyword evidence="7" id="KW-1185">Reference proteome</keyword>
<keyword evidence="2" id="KW-0378">Hydrolase</keyword>
<dbReference type="InterPro" id="IPR008979">
    <property type="entry name" value="Galactose-bd-like_sf"/>
</dbReference>
<dbReference type="PANTHER" id="PTHR31490">
    <property type="entry name" value="GLYCOSYL HYDROLASE"/>
    <property type="match status" value="1"/>
</dbReference>
<proteinExistence type="inferred from homology"/>
<evidence type="ECO:0000256" key="1">
    <source>
        <dbReference type="ARBA" id="ARBA00007495"/>
    </source>
</evidence>
<protein>
    <recommendedName>
        <fullName evidence="5">GH10 domain-containing protein</fullName>
    </recommendedName>
</protein>
<dbReference type="InterPro" id="IPR017853">
    <property type="entry name" value="GH"/>
</dbReference>
<dbReference type="GO" id="GO:0031176">
    <property type="term" value="F:endo-1,4-beta-xylanase activity"/>
    <property type="evidence" value="ECO:0007669"/>
    <property type="project" value="UniProtKB-ARBA"/>
</dbReference>